<dbReference type="AlphaFoldDB" id="A0A9D4W4V4"/>
<feature type="compositionally biased region" description="Low complexity" evidence="2">
    <location>
        <begin position="192"/>
        <end position="201"/>
    </location>
</feature>
<name>A0A9D4W4V4_PEA</name>
<dbReference type="Proteomes" id="UP001058974">
    <property type="component" value="Chromosome 6"/>
</dbReference>
<keyword evidence="4" id="KW-1185">Reference proteome</keyword>
<feature type="compositionally biased region" description="Pro residues" evidence="2">
    <location>
        <begin position="178"/>
        <end position="191"/>
    </location>
</feature>
<feature type="coiled-coil region" evidence="1">
    <location>
        <begin position="330"/>
        <end position="367"/>
    </location>
</feature>
<evidence type="ECO:0000256" key="2">
    <source>
        <dbReference type="SAM" id="MobiDB-lite"/>
    </source>
</evidence>
<proteinExistence type="predicted"/>
<feature type="compositionally biased region" description="Low complexity" evidence="2">
    <location>
        <begin position="221"/>
        <end position="240"/>
    </location>
</feature>
<dbReference type="EMBL" id="JAMSHJ010000006">
    <property type="protein sequence ID" value="KAI5395411.1"/>
    <property type="molecule type" value="Genomic_DNA"/>
</dbReference>
<sequence length="457" mass="51130">MGTIHHRPTSNSSDYINIDQKCILYCLHKGLKLNLPALLFKYLRDSVKDTRNNMKPRTYIPLRRLISDILIEERLVDHLIHHNLMEDITVDIGRPLNARNLKSMGVIEQIRVKPSLDTSWEALKYQRKIPNGLYLFSKIDPLEVVAHYLHDLASQGVDISEFFARALTSQQQTEPEANTPPPEQPIPPPSEQPQTSPTKQPQTPPSEQPPNPPPGQPILPPSENVITPTSPTPTDTTQTPPTSPSPNPEPEPTFPTLEEAIALFVESSVEKIKSLSLNSSISDDPSAVRIHWNRVIKWMTSKAFKLKGLSEQVRNEFVRDAGERLQACLVREAEEKARREAEEKTRLEEEQQIREAAEKAIAVAAVEAEAKAKVEAEEATHIIEEEATKASVDALTQGEQSNSGFAPLVLKTLEELQKEQQIVRARLDHQDCVNKNIQNLPTQLLPKDASASKPLGT</sequence>
<feature type="compositionally biased region" description="Pro residues" evidence="2">
    <location>
        <begin position="202"/>
        <end position="220"/>
    </location>
</feature>
<feature type="region of interest" description="Disordered" evidence="2">
    <location>
        <begin position="437"/>
        <end position="457"/>
    </location>
</feature>
<dbReference type="Gramene" id="Psat06G0183900-T1">
    <property type="protein sequence ID" value="KAI5395411.1"/>
    <property type="gene ID" value="KIW84_061839"/>
</dbReference>
<feature type="region of interest" description="Disordered" evidence="2">
    <location>
        <begin position="168"/>
        <end position="254"/>
    </location>
</feature>
<reference evidence="3 4" key="1">
    <citation type="journal article" date="2022" name="Nat. Genet.">
        <title>Improved pea reference genome and pan-genome highlight genomic features and evolutionary characteristics.</title>
        <authorList>
            <person name="Yang T."/>
            <person name="Liu R."/>
            <person name="Luo Y."/>
            <person name="Hu S."/>
            <person name="Wang D."/>
            <person name="Wang C."/>
            <person name="Pandey M.K."/>
            <person name="Ge S."/>
            <person name="Xu Q."/>
            <person name="Li N."/>
            <person name="Li G."/>
            <person name="Huang Y."/>
            <person name="Saxena R.K."/>
            <person name="Ji Y."/>
            <person name="Li M."/>
            <person name="Yan X."/>
            <person name="He Y."/>
            <person name="Liu Y."/>
            <person name="Wang X."/>
            <person name="Xiang C."/>
            <person name="Varshney R.K."/>
            <person name="Ding H."/>
            <person name="Gao S."/>
            <person name="Zong X."/>
        </authorList>
    </citation>
    <scope>NUCLEOTIDE SEQUENCE [LARGE SCALE GENOMIC DNA]</scope>
    <source>
        <strain evidence="3 4">cv. Zhongwan 6</strain>
    </source>
</reference>
<accession>A0A9D4W4V4</accession>
<evidence type="ECO:0000313" key="4">
    <source>
        <dbReference type="Proteomes" id="UP001058974"/>
    </source>
</evidence>
<comment type="caution">
    <text evidence="3">The sequence shown here is derived from an EMBL/GenBank/DDBJ whole genome shotgun (WGS) entry which is preliminary data.</text>
</comment>
<evidence type="ECO:0000313" key="3">
    <source>
        <dbReference type="EMBL" id="KAI5395411.1"/>
    </source>
</evidence>
<organism evidence="3 4">
    <name type="scientific">Pisum sativum</name>
    <name type="common">Garden pea</name>
    <name type="synonym">Lathyrus oleraceus</name>
    <dbReference type="NCBI Taxonomy" id="3888"/>
    <lineage>
        <taxon>Eukaryota</taxon>
        <taxon>Viridiplantae</taxon>
        <taxon>Streptophyta</taxon>
        <taxon>Embryophyta</taxon>
        <taxon>Tracheophyta</taxon>
        <taxon>Spermatophyta</taxon>
        <taxon>Magnoliopsida</taxon>
        <taxon>eudicotyledons</taxon>
        <taxon>Gunneridae</taxon>
        <taxon>Pentapetalae</taxon>
        <taxon>rosids</taxon>
        <taxon>fabids</taxon>
        <taxon>Fabales</taxon>
        <taxon>Fabaceae</taxon>
        <taxon>Papilionoideae</taxon>
        <taxon>50 kb inversion clade</taxon>
        <taxon>NPAAA clade</taxon>
        <taxon>Hologalegina</taxon>
        <taxon>IRL clade</taxon>
        <taxon>Fabeae</taxon>
        <taxon>Lathyrus</taxon>
    </lineage>
</organism>
<gene>
    <name evidence="3" type="ORF">KIW84_061839</name>
</gene>
<keyword evidence="1" id="KW-0175">Coiled coil</keyword>
<protein>
    <submittedName>
        <fullName evidence="3">Uncharacterized protein</fullName>
    </submittedName>
</protein>
<evidence type="ECO:0000256" key="1">
    <source>
        <dbReference type="SAM" id="Coils"/>
    </source>
</evidence>
<feature type="compositionally biased region" description="Pro residues" evidence="2">
    <location>
        <begin position="241"/>
        <end position="253"/>
    </location>
</feature>